<accession>A0A645DMP0</accession>
<comment type="caution">
    <text evidence="2">The sequence shown here is derived from an EMBL/GenBank/DDBJ whole genome shotgun (WGS) entry which is preliminary data.</text>
</comment>
<organism evidence="2">
    <name type="scientific">bioreactor metagenome</name>
    <dbReference type="NCBI Taxonomy" id="1076179"/>
    <lineage>
        <taxon>unclassified sequences</taxon>
        <taxon>metagenomes</taxon>
        <taxon>ecological metagenomes</taxon>
    </lineage>
</organism>
<dbReference type="AlphaFoldDB" id="A0A645DMP0"/>
<proteinExistence type="predicted"/>
<keyword evidence="1" id="KW-0472">Membrane</keyword>
<reference evidence="2" key="1">
    <citation type="submission" date="2019-08" db="EMBL/GenBank/DDBJ databases">
        <authorList>
            <person name="Kucharzyk K."/>
            <person name="Murdoch R.W."/>
            <person name="Higgins S."/>
            <person name="Loffler F."/>
        </authorList>
    </citation>
    <scope>NUCLEOTIDE SEQUENCE</scope>
</reference>
<evidence type="ECO:0000313" key="2">
    <source>
        <dbReference type="EMBL" id="MPM90559.1"/>
    </source>
</evidence>
<feature type="transmembrane region" description="Helical" evidence="1">
    <location>
        <begin position="57"/>
        <end position="77"/>
    </location>
</feature>
<keyword evidence="1" id="KW-1133">Transmembrane helix</keyword>
<dbReference type="EMBL" id="VSSQ01037780">
    <property type="protein sequence ID" value="MPM90559.1"/>
    <property type="molecule type" value="Genomic_DNA"/>
</dbReference>
<keyword evidence="1" id="KW-0812">Transmembrane</keyword>
<gene>
    <name evidence="2" type="ORF">SDC9_137680</name>
</gene>
<name>A0A645DMP0_9ZZZZ</name>
<protein>
    <submittedName>
        <fullName evidence="2">Uncharacterized protein</fullName>
    </submittedName>
</protein>
<sequence>MLNNATFDVVITSKEVKKLIRKPKMAKGTTIPESVALLELKEAKEKALLKQQRKHDFLVATYGIIGSALASIIIWLITK</sequence>
<evidence type="ECO:0000256" key="1">
    <source>
        <dbReference type="SAM" id="Phobius"/>
    </source>
</evidence>